<comment type="similarity">
    <text evidence="1 8 9">Belongs to the FGGY kinase family.</text>
</comment>
<evidence type="ECO:0000256" key="9">
    <source>
        <dbReference type="RuleBase" id="RU364073"/>
    </source>
</evidence>
<dbReference type="Pfam" id="PF02782">
    <property type="entry name" value="FGGY_C"/>
    <property type="match status" value="1"/>
</dbReference>
<evidence type="ECO:0000256" key="6">
    <source>
        <dbReference type="ARBA" id="ARBA00022840"/>
    </source>
</evidence>
<evidence type="ECO:0000256" key="3">
    <source>
        <dbReference type="ARBA" id="ARBA00022679"/>
    </source>
</evidence>
<keyword evidence="5 8" id="KW-0418">Kinase</keyword>
<reference evidence="12 13" key="1">
    <citation type="submission" date="2021-03" db="EMBL/GenBank/DDBJ databases">
        <title>Complete genome of Parasphingorhabdus_sp.JHSY0214.</title>
        <authorList>
            <person name="Yoo J.H."/>
            <person name="Bae J.W."/>
        </authorList>
    </citation>
    <scope>NUCLEOTIDE SEQUENCE [LARGE SCALE GENOMIC DNA]</scope>
    <source>
        <strain evidence="12 13">JHSY0214</strain>
    </source>
</reference>
<keyword evidence="2 8" id="KW-0859">Xylose metabolism</keyword>
<gene>
    <name evidence="8 9 12" type="primary">xylB</name>
    <name evidence="12" type="ORF">J4G78_13390</name>
</gene>
<evidence type="ECO:0000259" key="10">
    <source>
        <dbReference type="Pfam" id="PF00370"/>
    </source>
</evidence>
<dbReference type="Proteomes" id="UP000663923">
    <property type="component" value="Chromosome"/>
</dbReference>
<comment type="catalytic activity">
    <reaction evidence="8 9">
        <text>D-xylulose + ATP = D-xylulose 5-phosphate + ADP + H(+)</text>
        <dbReference type="Rhea" id="RHEA:10964"/>
        <dbReference type="ChEBI" id="CHEBI:15378"/>
        <dbReference type="ChEBI" id="CHEBI:17140"/>
        <dbReference type="ChEBI" id="CHEBI:30616"/>
        <dbReference type="ChEBI" id="CHEBI:57737"/>
        <dbReference type="ChEBI" id="CHEBI:456216"/>
        <dbReference type="EC" id="2.7.1.17"/>
    </reaction>
</comment>
<evidence type="ECO:0000256" key="4">
    <source>
        <dbReference type="ARBA" id="ARBA00022741"/>
    </source>
</evidence>
<dbReference type="PANTHER" id="PTHR43095">
    <property type="entry name" value="SUGAR KINASE"/>
    <property type="match status" value="1"/>
</dbReference>
<dbReference type="EC" id="2.7.1.17" evidence="8 9"/>
<keyword evidence="7 8" id="KW-0119">Carbohydrate metabolism</keyword>
<dbReference type="EMBL" id="CP071794">
    <property type="protein sequence ID" value="QTD55209.1"/>
    <property type="molecule type" value="Genomic_DNA"/>
</dbReference>
<feature type="domain" description="Carbohydrate kinase FGGY C-terminal" evidence="11">
    <location>
        <begin position="253"/>
        <end position="436"/>
    </location>
</feature>
<evidence type="ECO:0000256" key="7">
    <source>
        <dbReference type="ARBA" id="ARBA00023277"/>
    </source>
</evidence>
<dbReference type="HAMAP" id="MF_02220">
    <property type="entry name" value="XylB"/>
    <property type="match status" value="1"/>
</dbReference>
<feature type="domain" description="Carbohydrate kinase FGGY N-terminal" evidence="10">
    <location>
        <begin position="5"/>
        <end position="243"/>
    </location>
</feature>
<dbReference type="InterPro" id="IPR018484">
    <property type="entry name" value="FGGY_N"/>
</dbReference>
<dbReference type="PROSITE" id="PS00933">
    <property type="entry name" value="FGGY_KINASES_1"/>
    <property type="match status" value="1"/>
</dbReference>
<evidence type="ECO:0000313" key="13">
    <source>
        <dbReference type="Proteomes" id="UP000663923"/>
    </source>
</evidence>
<evidence type="ECO:0000256" key="2">
    <source>
        <dbReference type="ARBA" id="ARBA00022629"/>
    </source>
</evidence>
<organism evidence="12 13">
    <name type="scientific">Parasphingorhabdus cellanae</name>
    <dbReference type="NCBI Taxonomy" id="2806553"/>
    <lineage>
        <taxon>Bacteria</taxon>
        <taxon>Pseudomonadati</taxon>
        <taxon>Pseudomonadota</taxon>
        <taxon>Alphaproteobacteria</taxon>
        <taxon>Sphingomonadales</taxon>
        <taxon>Sphingomonadaceae</taxon>
        <taxon>Parasphingorhabdus</taxon>
    </lineage>
</organism>
<sequence>MKESLYLGIDLGTSGVKAVIVDVNDIVLADTNPPLQIQRPKPLHSEQNPDGWMIAVDEAMRRLPANLREDIGAMGLAGQMHGAVLLGEDNEILRPAILWNDGRSHDQCQTLESAVPRLAEITGNRAMPGFTAPKLLWVRENEPEIFPKIAKVLLPKDWLRFKLSRAMVSDMSDAAGTLWLDTGKRSWSEEMLQATGLTRSHMPDLAESPDQTGILSADLASRWDIAQVPIAAGGGDNAAGAVGSGVARPGDTMLSIGTSGVIFHVDDQYRPNPAGGVHTFCHALPGLWHQMSVMLSAASAVDWVAKTIGFSDTPALFAAAEQRGLLTESEIFLPYLSGERTPHNDPHATGAFFGLTHDTDPAALAQAALEGVAFAYADGAEAIAACGNEIEQLNVIGGGSRSLYWGRILASAIGKPLVYRKGADRGAAFGAARLARIMIEGMDAPGVLTAPEIVETIAPDPELTEPLAKKHQIFKDLYKDTRKG</sequence>
<dbReference type="CDD" id="cd07808">
    <property type="entry name" value="ASKHA_NBD_FGGY_EcXK-like"/>
    <property type="match status" value="1"/>
</dbReference>
<evidence type="ECO:0000256" key="1">
    <source>
        <dbReference type="ARBA" id="ARBA00009156"/>
    </source>
</evidence>
<keyword evidence="13" id="KW-1185">Reference proteome</keyword>
<evidence type="ECO:0000256" key="5">
    <source>
        <dbReference type="ARBA" id="ARBA00022777"/>
    </source>
</evidence>
<dbReference type="Gene3D" id="3.30.420.40">
    <property type="match status" value="2"/>
</dbReference>
<dbReference type="GO" id="GO:0004856">
    <property type="term" value="F:D-xylulokinase activity"/>
    <property type="evidence" value="ECO:0007669"/>
    <property type="project" value="UniProtKB-EC"/>
</dbReference>
<accession>A0ABX7T0Y2</accession>
<dbReference type="NCBIfam" id="TIGR01312">
    <property type="entry name" value="XylB"/>
    <property type="match status" value="1"/>
</dbReference>
<evidence type="ECO:0000256" key="8">
    <source>
        <dbReference type="HAMAP-Rule" id="MF_02220"/>
    </source>
</evidence>
<keyword evidence="6 8" id="KW-0067">ATP-binding</keyword>
<comment type="function">
    <text evidence="8">Catalyzes the phosphorylation of D-xylulose to D-xylulose 5-phosphate.</text>
</comment>
<evidence type="ECO:0000313" key="12">
    <source>
        <dbReference type="EMBL" id="QTD55209.1"/>
    </source>
</evidence>
<keyword evidence="3 8" id="KW-0808">Transferase</keyword>
<evidence type="ECO:0000259" key="11">
    <source>
        <dbReference type="Pfam" id="PF02782"/>
    </source>
</evidence>
<dbReference type="PANTHER" id="PTHR43095:SF6">
    <property type="entry name" value="XYLULOSE KINASE"/>
    <property type="match status" value="1"/>
</dbReference>
<dbReference type="RefSeq" id="WP_207987033.1">
    <property type="nucleotide sequence ID" value="NZ_CP071794.1"/>
</dbReference>
<dbReference type="PIRSF" id="PIRSF000538">
    <property type="entry name" value="GlpK"/>
    <property type="match status" value="1"/>
</dbReference>
<name>A0ABX7T0Y2_9SPHN</name>
<feature type="binding site" evidence="8">
    <location>
        <begin position="80"/>
        <end position="81"/>
    </location>
    <ligand>
        <name>substrate</name>
    </ligand>
</feature>
<feature type="active site" description="Proton acceptor" evidence="8">
    <location>
        <position position="236"/>
    </location>
</feature>
<dbReference type="InterPro" id="IPR050406">
    <property type="entry name" value="FGGY_Carb_Kinase"/>
</dbReference>
<feature type="site" description="Important for activity" evidence="8">
    <location>
        <position position="10"/>
    </location>
</feature>
<proteinExistence type="inferred from homology"/>
<dbReference type="SUPFAM" id="SSF53067">
    <property type="entry name" value="Actin-like ATPase domain"/>
    <property type="match status" value="2"/>
</dbReference>
<protein>
    <recommendedName>
        <fullName evidence="8 9">Xylulose kinase</fullName>
        <shortName evidence="8 9">Xylulokinase</shortName>
        <ecNumber evidence="8 9">2.7.1.17</ecNumber>
    </recommendedName>
</protein>
<keyword evidence="4 8" id="KW-0547">Nucleotide-binding</keyword>
<dbReference type="Pfam" id="PF00370">
    <property type="entry name" value="FGGY_N"/>
    <property type="match status" value="1"/>
</dbReference>
<dbReference type="InterPro" id="IPR043129">
    <property type="entry name" value="ATPase_NBD"/>
</dbReference>
<dbReference type="InterPro" id="IPR018483">
    <property type="entry name" value="Carb_kinase_FGGY_CS"/>
</dbReference>
<dbReference type="InterPro" id="IPR000577">
    <property type="entry name" value="Carb_kinase_FGGY"/>
</dbReference>
<dbReference type="InterPro" id="IPR018485">
    <property type="entry name" value="FGGY_C"/>
</dbReference>
<dbReference type="InterPro" id="IPR006000">
    <property type="entry name" value="Xylulokinase"/>
</dbReference>